<evidence type="ECO:0000256" key="1">
    <source>
        <dbReference type="SAM" id="Phobius"/>
    </source>
</evidence>
<feature type="transmembrane region" description="Helical" evidence="1">
    <location>
        <begin position="26"/>
        <end position="51"/>
    </location>
</feature>
<keyword evidence="3" id="KW-1185">Reference proteome</keyword>
<sequence length="78" mass="8842">MPPRIIPAETTVPTSDLRCNPRWLNIMLLGMIVFLVAWVLGAVCVTTWFVFKDSRKIKEVPLEKEMLLAAEGKGLQEE</sequence>
<dbReference type="EMBL" id="LFZO01000079">
    <property type="protein sequence ID" value="KXT14558.1"/>
    <property type="molecule type" value="Genomic_DNA"/>
</dbReference>
<name>A0A139IIH1_9PEZI</name>
<proteinExistence type="predicted"/>
<keyword evidence="1" id="KW-0472">Membrane</keyword>
<dbReference type="Proteomes" id="UP000073492">
    <property type="component" value="Unassembled WGS sequence"/>
</dbReference>
<dbReference type="AlphaFoldDB" id="A0A139IIH1"/>
<gene>
    <name evidence="2" type="ORF">AC579_9148</name>
</gene>
<keyword evidence="1" id="KW-1133">Transmembrane helix</keyword>
<protein>
    <submittedName>
        <fullName evidence="2">Uncharacterized protein</fullName>
    </submittedName>
</protein>
<organism evidence="2 3">
    <name type="scientific">Pseudocercospora musae</name>
    <dbReference type="NCBI Taxonomy" id="113226"/>
    <lineage>
        <taxon>Eukaryota</taxon>
        <taxon>Fungi</taxon>
        <taxon>Dikarya</taxon>
        <taxon>Ascomycota</taxon>
        <taxon>Pezizomycotina</taxon>
        <taxon>Dothideomycetes</taxon>
        <taxon>Dothideomycetidae</taxon>
        <taxon>Mycosphaerellales</taxon>
        <taxon>Mycosphaerellaceae</taxon>
        <taxon>Pseudocercospora</taxon>
    </lineage>
</organism>
<accession>A0A139IIH1</accession>
<evidence type="ECO:0000313" key="2">
    <source>
        <dbReference type="EMBL" id="KXT14558.1"/>
    </source>
</evidence>
<evidence type="ECO:0000313" key="3">
    <source>
        <dbReference type="Proteomes" id="UP000073492"/>
    </source>
</evidence>
<comment type="caution">
    <text evidence="2">The sequence shown here is derived from an EMBL/GenBank/DDBJ whole genome shotgun (WGS) entry which is preliminary data.</text>
</comment>
<reference evidence="2 3" key="1">
    <citation type="submission" date="2015-07" db="EMBL/GenBank/DDBJ databases">
        <title>Comparative genomics of the Sigatoka disease complex on banana suggests a link between parallel evolutionary changes in Pseudocercospora fijiensis and Pseudocercospora eumusae and increased virulence on the banana host.</title>
        <authorList>
            <person name="Chang T.-C."/>
            <person name="Salvucci A."/>
            <person name="Crous P.W."/>
            <person name="Stergiopoulos I."/>
        </authorList>
    </citation>
    <scope>NUCLEOTIDE SEQUENCE [LARGE SCALE GENOMIC DNA]</scope>
    <source>
        <strain evidence="2 3">CBS 116634</strain>
    </source>
</reference>
<keyword evidence="1" id="KW-0812">Transmembrane</keyword>